<proteinExistence type="predicted"/>
<name>A0ABN2TW98_9ACTN</name>
<keyword evidence="1" id="KW-1133">Transmembrane helix</keyword>
<keyword evidence="1" id="KW-0472">Membrane</keyword>
<accession>A0ABN2TW98</accession>
<protein>
    <submittedName>
        <fullName evidence="2">Uncharacterized protein</fullName>
    </submittedName>
</protein>
<sequence>MTIAGGLALIMIGAILHYAVTWESTWIDVQMVGTILMIGGAIGTLTGIILTTLRRRDRAAAEVHEERYYREPPR</sequence>
<dbReference type="EMBL" id="BAAAQN010000008">
    <property type="protein sequence ID" value="GAA2021745.1"/>
    <property type="molecule type" value="Genomic_DNA"/>
</dbReference>
<keyword evidence="1" id="KW-0812">Transmembrane</keyword>
<reference evidence="2 3" key="1">
    <citation type="journal article" date="2019" name="Int. J. Syst. Evol. Microbiol.">
        <title>The Global Catalogue of Microorganisms (GCM) 10K type strain sequencing project: providing services to taxonomists for standard genome sequencing and annotation.</title>
        <authorList>
            <consortium name="The Broad Institute Genomics Platform"/>
            <consortium name="The Broad Institute Genome Sequencing Center for Infectious Disease"/>
            <person name="Wu L."/>
            <person name="Ma J."/>
        </authorList>
    </citation>
    <scope>NUCLEOTIDE SEQUENCE [LARGE SCALE GENOMIC DNA]</scope>
    <source>
        <strain evidence="2 3">JCM 16014</strain>
    </source>
</reference>
<dbReference type="RefSeq" id="WP_344665110.1">
    <property type="nucleotide sequence ID" value="NZ_BAAAQN010000008.1"/>
</dbReference>
<dbReference type="Proteomes" id="UP001500751">
    <property type="component" value="Unassembled WGS sequence"/>
</dbReference>
<evidence type="ECO:0000313" key="2">
    <source>
        <dbReference type="EMBL" id="GAA2021745.1"/>
    </source>
</evidence>
<comment type="caution">
    <text evidence="2">The sequence shown here is derived from an EMBL/GenBank/DDBJ whole genome shotgun (WGS) entry which is preliminary data.</text>
</comment>
<evidence type="ECO:0000256" key="1">
    <source>
        <dbReference type="SAM" id="Phobius"/>
    </source>
</evidence>
<organism evidence="2 3">
    <name type="scientific">Catenulispora yoronensis</name>
    <dbReference type="NCBI Taxonomy" id="450799"/>
    <lineage>
        <taxon>Bacteria</taxon>
        <taxon>Bacillati</taxon>
        <taxon>Actinomycetota</taxon>
        <taxon>Actinomycetes</taxon>
        <taxon>Catenulisporales</taxon>
        <taxon>Catenulisporaceae</taxon>
        <taxon>Catenulispora</taxon>
    </lineage>
</organism>
<keyword evidence="3" id="KW-1185">Reference proteome</keyword>
<feature type="transmembrane region" description="Helical" evidence="1">
    <location>
        <begin position="31"/>
        <end position="50"/>
    </location>
</feature>
<evidence type="ECO:0000313" key="3">
    <source>
        <dbReference type="Proteomes" id="UP001500751"/>
    </source>
</evidence>
<gene>
    <name evidence="2" type="ORF">GCM10009839_18600</name>
</gene>